<dbReference type="CDD" id="cd07344">
    <property type="entry name" value="M48_yhfN_like"/>
    <property type="match status" value="1"/>
</dbReference>
<proteinExistence type="predicted"/>
<evidence type="ECO:0000313" key="3">
    <source>
        <dbReference type="Proteomes" id="UP000824102"/>
    </source>
</evidence>
<dbReference type="AlphaFoldDB" id="A0A9D2JZ51"/>
<evidence type="ECO:0000259" key="1">
    <source>
        <dbReference type="Pfam" id="PF01863"/>
    </source>
</evidence>
<protein>
    <submittedName>
        <fullName evidence="2">M48 family metallopeptidase</fullName>
    </submittedName>
</protein>
<dbReference type="PANTHER" id="PTHR30399">
    <property type="entry name" value="UNCHARACTERIZED PROTEIN YGJP"/>
    <property type="match status" value="1"/>
</dbReference>
<comment type="caution">
    <text evidence="2">The sequence shown here is derived from an EMBL/GenBank/DDBJ whole genome shotgun (WGS) entry which is preliminary data.</text>
</comment>
<sequence>MKAIEYKIRRSRRKTLSLAIERDGSVLVRVPFGTSDSTVEDFIHRHRVWLNRKLEEYRPPILDLSDGAELILFGAPYTIGTGRTSIVGDRVYLPEEGREAALVRLLKRFVREVMDVFTARLARRYDFTYAGVRISSARTRWGSCSRDGFIHYTFRIAFLPTAVVEYIAIHELCHTVRFDHSAAFWREVESCLPDWRARRNALKEHSGFMNLL</sequence>
<reference evidence="2" key="1">
    <citation type="journal article" date="2021" name="PeerJ">
        <title>Extensive microbial diversity within the chicken gut microbiome revealed by metagenomics and culture.</title>
        <authorList>
            <person name="Gilroy R."/>
            <person name="Ravi A."/>
            <person name="Getino M."/>
            <person name="Pursley I."/>
            <person name="Horton D.L."/>
            <person name="Alikhan N.F."/>
            <person name="Baker D."/>
            <person name="Gharbi K."/>
            <person name="Hall N."/>
            <person name="Watson M."/>
            <person name="Adriaenssens E.M."/>
            <person name="Foster-Nyarko E."/>
            <person name="Jarju S."/>
            <person name="Secka A."/>
            <person name="Antonio M."/>
            <person name="Oren A."/>
            <person name="Chaudhuri R.R."/>
            <person name="La Ragione R."/>
            <person name="Hildebrand F."/>
            <person name="Pallen M.J."/>
        </authorList>
    </citation>
    <scope>NUCLEOTIDE SEQUENCE</scope>
    <source>
        <strain evidence="2">ChiW7-2402</strain>
    </source>
</reference>
<dbReference type="Pfam" id="PF01863">
    <property type="entry name" value="YgjP-like"/>
    <property type="match status" value="1"/>
</dbReference>
<evidence type="ECO:0000313" key="2">
    <source>
        <dbReference type="EMBL" id="HIZ73040.1"/>
    </source>
</evidence>
<dbReference type="EMBL" id="DXBB01000077">
    <property type="protein sequence ID" value="HIZ73040.1"/>
    <property type="molecule type" value="Genomic_DNA"/>
</dbReference>
<name>A0A9D2JZ51_9FIRM</name>
<dbReference type="PANTHER" id="PTHR30399:SF1">
    <property type="entry name" value="UTP PYROPHOSPHATASE"/>
    <property type="match status" value="1"/>
</dbReference>
<gene>
    <name evidence="2" type="ORF">H9964_05630</name>
</gene>
<reference evidence="2" key="2">
    <citation type="submission" date="2021-04" db="EMBL/GenBank/DDBJ databases">
        <authorList>
            <person name="Gilroy R."/>
        </authorList>
    </citation>
    <scope>NUCLEOTIDE SEQUENCE</scope>
    <source>
        <strain evidence="2">ChiW7-2402</strain>
    </source>
</reference>
<dbReference type="InterPro" id="IPR002725">
    <property type="entry name" value="YgjP-like_metallopeptidase"/>
</dbReference>
<dbReference type="InterPro" id="IPR053136">
    <property type="entry name" value="UTP_pyrophosphatase-like"/>
</dbReference>
<organism evidence="2 3">
    <name type="scientific">Candidatus Gallimonas intestinavium</name>
    <dbReference type="NCBI Taxonomy" id="2838603"/>
    <lineage>
        <taxon>Bacteria</taxon>
        <taxon>Bacillati</taxon>
        <taxon>Bacillota</taxon>
        <taxon>Clostridia</taxon>
        <taxon>Candidatus Gallimonas</taxon>
    </lineage>
</organism>
<feature type="domain" description="YgjP-like metallopeptidase" evidence="1">
    <location>
        <begin position="14"/>
        <end position="205"/>
    </location>
</feature>
<accession>A0A9D2JZ51</accession>
<dbReference type="Proteomes" id="UP000824102">
    <property type="component" value="Unassembled WGS sequence"/>
</dbReference>
<dbReference type="Gene3D" id="3.30.2010.10">
    <property type="entry name" value="Metalloproteases ('zincins'), catalytic domain"/>
    <property type="match status" value="1"/>
</dbReference>